<dbReference type="OrthoDB" id="5979970at2759"/>
<evidence type="ECO:0000313" key="2">
    <source>
        <dbReference type="EMBL" id="KAJ7373242.1"/>
    </source>
</evidence>
<organism evidence="2 3">
    <name type="scientific">Desmophyllum pertusum</name>
    <dbReference type="NCBI Taxonomy" id="174260"/>
    <lineage>
        <taxon>Eukaryota</taxon>
        <taxon>Metazoa</taxon>
        <taxon>Cnidaria</taxon>
        <taxon>Anthozoa</taxon>
        <taxon>Hexacorallia</taxon>
        <taxon>Scleractinia</taxon>
        <taxon>Caryophylliina</taxon>
        <taxon>Caryophylliidae</taxon>
        <taxon>Desmophyllum</taxon>
    </lineage>
</organism>
<keyword evidence="3" id="KW-1185">Reference proteome</keyword>
<evidence type="ECO:0000256" key="1">
    <source>
        <dbReference type="SAM" id="MobiDB-lite"/>
    </source>
</evidence>
<protein>
    <submittedName>
        <fullName evidence="2">Uncharacterized protein</fullName>
    </submittedName>
</protein>
<accession>A0A9X0CRF1</accession>
<gene>
    <name evidence="2" type="ORF">OS493_012831</name>
</gene>
<dbReference type="Proteomes" id="UP001163046">
    <property type="component" value="Unassembled WGS sequence"/>
</dbReference>
<dbReference type="AlphaFoldDB" id="A0A9X0CRF1"/>
<feature type="compositionally biased region" description="Acidic residues" evidence="1">
    <location>
        <begin position="1"/>
        <end position="11"/>
    </location>
</feature>
<evidence type="ECO:0000313" key="3">
    <source>
        <dbReference type="Proteomes" id="UP001163046"/>
    </source>
</evidence>
<comment type="caution">
    <text evidence="2">The sequence shown here is derived from an EMBL/GenBank/DDBJ whole genome shotgun (WGS) entry which is preliminary data.</text>
</comment>
<proteinExistence type="predicted"/>
<name>A0A9X0CRF1_9CNID</name>
<dbReference type="EMBL" id="MU826831">
    <property type="protein sequence ID" value="KAJ7373242.1"/>
    <property type="molecule type" value="Genomic_DNA"/>
</dbReference>
<sequence length="184" mass="20177">MGMEISSDEDERTITMIDPAYGDADDSHVHGTTEASGASAEGPSQVAEVQQEEPGEESSKSAENNKDDILKKLENAFNLLTSVDDLETFIALHSRMRVMVSIEKLVELLEDKCVVCGEGLHVKQDVKTIGSRVQITRRCKNGHCQKWVSSEVLGVKNHVEFFVNDSLLAAAIIISYSVQLLVSI</sequence>
<reference evidence="2" key="1">
    <citation type="submission" date="2023-01" db="EMBL/GenBank/DDBJ databases">
        <title>Genome assembly of the deep-sea coral Lophelia pertusa.</title>
        <authorList>
            <person name="Herrera S."/>
            <person name="Cordes E."/>
        </authorList>
    </citation>
    <scope>NUCLEOTIDE SEQUENCE</scope>
    <source>
        <strain evidence="2">USNM1676648</strain>
        <tissue evidence="2">Polyp</tissue>
    </source>
</reference>
<feature type="region of interest" description="Disordered" evidence="1">
    <location>
        <begin position="1"/>
        <end position="64"/>
    </location>
</feature>